<organism evidence="3 4">
    <name type="scientific">Vreelandella boliviensis LC1</name>
    <dbReference type="NCBI Taxonomy" id="1072583"/>
    <lineage>
        <taxon>Bacteria</taxon>
        <taxon>Pseudomonadati</taxon>
        <taxon>Pseudomonadota</taxon>
        <taxon>Gammaproteobacteria</taxon>
        <taxon>Oceanospirillales</taxon>
        <taxon>Halomonadaceae</taxon>
        <taxon>Vreelandella</taxon>
    </lineage>
</organism>
<dbReference type="PANTHER" id="PTHR30566:SF25">
    <property type="entry name" value="INNER MEMBRANE PROTEIN"/>
    <property type="match status" value="1"/>
</dbReference>
<name>A0A7U9GGM6_9GAMM</name>
<evidence type="ECO:0000313" key="3">
    <source>
        <dbReference type="EMBL" id="EHJ93478.1"/>
    </source>
</evidence>
<feature type="transmembrane region" description="Helical" evidence="1">
    <location>
        <begin position="31"/>
        <end position="49"/>
    </location>
</feature>
<dbReference type="InterPro" id="IPR006685">
    <property type="entry name" value="MscS_channel_2nd"/>
</dbReference>
<dbReference type="SUPFAM" id="SSF50182">
    <property type="entry name" value="Sm-like ribonucleoproteins"/>
    <property type="match status" value="1"/>
</dbReference>
<feature type="domain" description="Mechanosensitive ion channel MscS" evidence="2">
    <location>
        <begin position="409"/>
        <end position="474"/>
    </location>
</feature>
<feature type="transmembrane region" description="Helical" evidence="1">
    <location>
        <begin position="306"/>
        <end position="328"/>
    </location>
</feature>
<gene>
    <name evidence="3" type="ORF">KUC_0425</name>
</gene>
<dbReference type="InterPro" id="IPR010920">
    <property type="entry name" value="LSM_dom_sf"/>
</dbReference>
<dbReference type="Proteomes" id="UP000005756">
    <property type="component" value="Unassembled WGS sequence"/>
</dbReference>
<dbReference type="GO" id="GO:0016020">
    <property type="term" value="C:membrane"/>
    <property type="evidence" value="ECO:0007669"/>
    <property type="project" value="InterPro"/>
</dbReference>
<keyword evidence="1" id="KW-1133">Transmembrane helix</keyword>
<protein>
    <recommendedName>
        <fullName evidence="2">Mechanosensitive ion channel MscS domain-containing protein</fullName>
    </recommendedName>
</protein>
<evidence type="ECO:0000313" key="4">
    <source>
        <dbReference type="Proteomes" id="UP000005756"/>
    </source>
</evidence>
<feature type="transmembrane region" description="Helical" evidence="1">
    <location>
        <begin position="359"/>
        <end position="379"/>
    </location>
</feature>
<dbReference type="Gene3D" id="1.10.287.1260">
    <property type="match status" value="1"/>
</dbReference>
<evidence type="ECO:0000259" key="2">
    <source>
        <dbReference type="Pfam" id="PF00924"/>
    </source>
</evidence>
<reference evidence="3 4" key="1">
    <citation type="submission" date="2011-10" db="EMBL/GenBank/DDBJ databases">
        <authorList>
            <person name="Quillaguamn J."/>
            <person name="Guzmn D."/>
            <person name="Balderrama-Subieta A."/>
            <person name="Cardona-Ortuo C."/>
            <person name="Guevara-Martnez M."/>
            <person name="Callisaya-Quispe N."/>
        </authorList>
    </citation>
    <scope>NUCLEOTIDE SEQUENCE [LARGE SCALE GENOMIC DNA]</scope>
    <source>
        <strain evidence="3 4">LC1</strain>
    </source>
</reference>
<dbReference type="GO" id="GO:0008381">
    <property type="term" value="F:mechanosensitive monoatomic ion channel activity"/>
    <property type="evidence" value="ECO:0007669"/>
    <property type="project" value="UniProtKB-ARBA"/>
</dbReference>
<sequence>MDDPVLNAGRQGYANWPTSMNKAYMKANGSWLAWGVLVMALTFSSLCVAQTQGGESDNERWFTVDLLNTGLGEPPEEANRVTPRESIRSFLKLTDQEKYEAAAHMLNLSEFSEDEQREQGGELARQLAEIFQRGDWLSVSDLPGREDAVIEDPTGQDPRVGETRRNVEVSSLKADGETYDIRLGRYRVGEQEPVWLIMPVSVSYIPVLYEQYGPSMLESYIPERFQASFGILRIWEWIAIPAFLVFVGMVGWVVHCMVGLISKWLPSGASSIFASQIGMPAALIAMSLVTQMLLDYVVSFSAVATTTFRVLLISIMAWGVGTIALSLVDTIMLRLTRRIVGEIDDTKPRDERRLLTSLYALRRAIILITVTAVSVYILGQVQLFETLGLSILASASVLAVLVGVAGQTVLGNILSSFQLSFAKPIRIGDLVIFEGEWCYVEGIFYTFIRLRSWDERRLIVPVTYFTSKPFDNLSVKSTKMYRSLTLTLHLSADIELLRDKFLEVAKEEDSVIEHHKLLCYVTAQTGTAQTVTCYLMTSDPLAGWTAEMNVREQLLAFIRDNHPEWWPREIVVISHNDIARGEHGKRASGTESAEKDSPE</sequence>
<feature type="transmembrane region" description="Helical" evidence="1">
    <location>
        <begin position="273"/>
        <end position="294"/>
    </location>
</feature>
<evidence type="ECO:0000256" key="1">
    <source>
        <dbReference type="SAM" id="Phobius"/>
    </source>
</evidence>
<accession>A0A7U9GGM6</accession>
<keyword evidence="1" id="KW-0472">Membrane</keyword>
<dbReference type="AlphaFoldDB" id="A0A7U9GGM6"/>
<dbReference type="PANTHER" id="PTHR30566">
    <property type="entry name" value="YNAI-RELATED MECHANOSENSITIVE ION CHANNEL"/>
    <property type="match status" value="1"/>
</dbReference>
<feature type="transmembrane region" description="Helical" evidence="1">
    <location>
        <begin position="391"/>
        <end position="414"/>
    </location>
</feature>
<dbReference type="Pfam" id="PF00924">
    <property type="entry name" value="MS_channel_2nd"/>
    <property type="match status" value="1"/>
</dbReference>
<keyword evidence="1" id="KW-0812">Transmembrane</keyword>
<proteinExistence type="predicted"/>
<feature type="transmembrane region" description="Helical" evidence="1">
    <location>
        <begin position="238"/>
        <end position="261"/>
    </location>
</feature>
<dbReference type="EMBL" id="JH393257">
    <property type="protein sequence ID" value="EHJ93478.1"/>
    <property type="molecule type" value="Genomic_DNA"/>
</dbReference>